<dbReference type="Proteomes" id="UP001154282">
    <property type="component" value="Unassembled WGS sequence"/>
</dbReference>
<dbReference type="Gene3D" id="2.30.30.940">
    <property type="match status" value="1"/>
</dbReference>
<dbReference type="InterPro" id="IPR010285">
    <property type="entry name" value="DNA_helicase_pif1-like_DEAD"/>
</dbReference>
<comment type="caution">
    <text evidence="9">The sequence shown here is derived from an EMBL/GenBank/DDBJ whole genome shotgun (WGS) entry which is preliminary data.</text>
</comment>
<evidence type="ECO:0000256" key="2">
    <source>
        <dbReference type="ARBA" id="ARBA00022801"/>
    </source>
</evidence>
<evidence type="ECO:0000256" key="4">
    <source>
        <dbReference type="ARBA" id="ARBA00022840"/>
    </source>
</evidence>
<evidence type="ECO:0000259" key="6">
    <source>
        <dbReference type="Pfam" id="PF02689"/>
    </source>
</evidence>
<keyword evidence="10" id="KW-1185">Reference proteome</keyword>
<keyword evidence="4 5" id="KW-0067">ATP-binding</keyword>
<gene>
    <name evidence="9" type="ORF">LITE_LOCUS48248</name>
</gene>
<keyword evidence="5" id="KW-0227">DNA damage</keyword>
<dbReference type="GO" id="GO:0016787">
    <property type="term" value="F:hydrolase activity"/>
    <property type="evidence" value="ECO:0007669"/>
    <property type="project" value="UniProtKB-KW"/>
</dbReference>
<dbReference type="Pfam" id="PF05970">
    <property type="entry name" value="PIF1"/>
    <property type="match status" value="1"/>
</dbReference>
<dbReference type="GO" id="GO:0006281">
    <property type="term" value="P:DNA repair"/>
    <property type="evidence" value="ECO:0007669"/>
    <property type="project" value="UniProtKB-KW"/>
</dbReference>
<evidence type="ECO:0000256" key="3">
    <source>
        <dbReference type="ARBA" id="ARBA00022806"/>
    </source>
</evidence>
<reference evidence="9" key="1">
    <citation type="submission" date="2022-08" db="EMBL/GenBank/DDBJ databases">
        <authorList>
            <person name="Gutierrez-Valencia J."/>
        </authorList>
    </citation>
    <scope>NUCLEOTIDE SEQUENCE</scope>
</reference>
<dbReference type="GO" id="GO:0043139">
    <property type="term" value="F:5'-3' DNA helicase activity"/>
    <property type="evidence" value="ECO:0007669"/>
    <property type="project" value="UniProtKB-EC"/>
</dbReference>
<organism evidence="9 10">
    <name type="scientific">Linum tenue</name>
    <dbReference type="NCBI Taxonomy" id="586396"/>
    <lineage>
        <taxon>Eukaryota</taxon>
        <taxon>Viridiplantae</taxon>
        <taxon>Streptophyta</taxon>
        <taxon>Embryophyta</taxon>
        <taxon>Tracheophyta</taxon>
        <taxon>Spermatophyta</taxon>
        <taxon>Magnoliopsida</taxon>
        <taxon>eudicotyledons</taxon>
        <taxon>Gunneridae</taxon>
        <taxon>Pentapetalae</taxon>
        <taxon>rosids</taxon>
        <taxon>fabids</taxon>
        <taxon>Malpighiales</taxon>
        <taxon>Linaceae</taxon>
        <taxon>Linum</taxon>
    </lineage>
</organism>
<dbReference type="Gene3D" id="3.40.50.300">
    <property type="entry name" value="P-loop containing nucleotide triphosphate hydrolases"/>
    <property type="match status" value="1"/>
</dbReference>
<dbReference type="GO" id="GO:0000723">
    <property type="term" value="P:telomere maintenance"/>
    <property type="evidence" value="ECO:0007669"/>
    <property type="project" value="InterPro"/>
</dbReference>
<sequence length="300" mass="33441">MTVVFGGDFRQVLPVIPKGTRTDIVSASLKKSYLWDSIIVLKLTQNMRLHQPDCTPHEAAALSDFSSWVLSIGNGQNCSIMVASTYPDLQHNYYNVEYLQGRAILAPHHEMVRQINSYMLSQIPGEDSTYYSSDSIANADGTGSISNPEYPIEFLNTLQLGGLPNYELKLKVGVPVLLLRNIDQTAGLCNGTRLIIIRLGQWSIEAKILTGTHIGDHVFLPRRQYPIALCFAMTINKSQGQSLNNVGLCLRHQVFCHGQLYVAVSRVTTRKGLKILSCNDEGEEVKTMKNIVFKEVLNEE</sequence>
<keyword evidence="5" id="KW-0234">DNA repair</keyword>
<comment type="cofactor">
    <cofactor evidence="5">
        <name>Mg(2+)</name>
        <dbReference type="ChEBI" id="CHEBI:18420"/>
    </cofactor>
</comment>
<evidence type="ECO:0000259" key="8">
    <source>
        <dbReference type="Pfam" id="PF21530"/>
    </source>
</evidence>
<evidence type="ECO:0000259" key="7">
    <source>
        <dbReference type="Pfam" id="PF05970"/>
    </source>
</evidence>
<proteinExistence type="inferred from homology"/>
<dbReference type="SUPFAM" id="SSF52540">
    <property type="entry name" value="P-loop containing nucleoside triphosphate hydrolases"/>
    <property type="match status" value="1"/>
</dbReference>
<protein>
    <recommendedName>
        <fullName evidence="5">ATP-dependent DNA helicase</fullName>
        <ecNumber evidence="5">5.6.2.3</ecNumber>
    </recommendedName>
</protein>
<dbReference type="InterPro" id="IPR049163">
    <property type="entry name" value="Pif1-like_2B_dom"/>
</dbReference>
<evidence type="ECO:0000256" key="5">
    <source>
        <dbReference type="RuleBase" id="RU363044"/>
    </source>
</evidence>
<keyword evidence="2 5" id="KW-0378">Hydrolase</keyword>
<evidence type="ECO:0000313" key="9">
    <source>
        <dbReference type="EMBL" id="CAI0557162.1"/>
    </source>
</evidence>
<dbReference type="PANTHER" id="PTHR10492:SF101">
    <property type="entry name" value="ATP-DEPENDENT DNA HELICASE"/>
    <property type="match status" value="1"/>
</dbReference>
<keyword evidence="1 5" id="KW-0547">Nucleotide-binding</keyword>
<comment type="catalytic activity">
    <reaction evidence="5">
        <text>ATP + H2O = ADP + phosphate + H(+)</text>
        <dbReference type="Rhea" id="RHEA:13065"/>
        <dbReference type="ChEBI" id="CHEBI:15377"/>
        <dbReference type="ChEBI" id="CHEBI:15378"/>
        <dbReference type="ChEBI" id="CHEBI:30616"/>
        <dbReference type="ChEBI" id="CHEBI:43474"/>
        <dbReference type="ChEBI" id="CHEBI:456216"/>
        <dbReference type="EC" id="5.6.2.3"/>
    </reaction>
</comment>
<dbReference type="Pfam" id="PF02689">
    <property type="entry name" value="Herpes_Helicase"/>
    <property type="match status" value="1"/>
</dbReference>
<comment type="similarity">
    <text evidence="5">Belongs to the helicase family.</text>
</comment>
<keyword evidence="3 5" id="KW-0347">Helicase</keyword>
<evidence type="ECO:0000256" key="1">
    <source>
        <dbReference type="ARBA" id="ARBA00022741"/>
    </source>
</evidence>
<dbReference type="PANTHER" id="PTHR10492">
    <property type="match status" value="1"/>
</dbReference>
<name>A0AAV0RHN1_9ROSI</name>
<feature type="domain" description="DNA replication helicase" evidence="6">
    <location>
        <begin position="224"/>
        <end position="275"/>
    </location>
</feature>
<feature type="domain" description="DNA helicase Pif1-like 2B" evidence="8">
    <location>
        <begin position="153"/>
        <end position="199"/>
    </location>
</feature>
<dbReference type="GO" id="GO:0006310">
    <property type="term" value="P:DNA recombination"/>
    <property type="evidence" value="ECO:0007669"/>
    <property type="project" value="UniProtKB-KW"/>
</dbReference>
<dbReference type="AlphaFoldDB" id="A0AAV0RHN1"/>
<feature type="domain" description="DNA helicase Pif1-like DEAD-box helicase" evidence="7">
    <location>
        <begin position="1"/>
        <end position="76"/>
    </location>
</feature>
<evidence type="ECO:0000313" key="10">
    <source>
        <dbReference type="Proteomes" id="UP001154282"/>
    </source>
</evidence>
<dbReference type="InterPro" id="IPR027417">
    <property type="entry name" value="P-loop_NTPase"/>
</dbReference>
<dbReference type="InterPro" id="IPR003840">
    <property type="entry name" value="DNA_helicase_dom"/>
</dbReference>
<keyword evidence="5" id="KW-0233">DNA recombination</keyword>
<dbReference type="EMBL" id="CAMGYJ010000011">
    <property type="protein sequence ID" value="CAI0557162.1"/>
    <property type="molecule type" value="Genomic_DNA"/>
</dbReference>
<dbReference type="EC" id="5.6.2.3" evidence="5"/>
<dbReference type="CDD" id="cd18809">
    <property type="entry name" value="SF1_C_RecD"/>
    <property type="match status" value="1"/>
</dbReference>
<accession>A0AAV0RHN1</accession>
<dbReference type="GO" id="GO:0005524">
    <property type="term" value="F:ATP binding"/>
    <property type="evidence" value="ECO:0007669"/>
    <property type="project" value="UniProtKB-KW"/>
</dbReference>
<dbReference type="Pfam" id="PF21530">
    <property type="entry name" value="Pif1_2B_dom"/>
    <property type="match status" value="1"/>
</dbReference>